<gene>
    <name evidence="2" type="ORF">D4764_19G0004570</name>
</gene>
<sequence length="123" mass="13598">MDRNAGCSPVPTEIPYDRERERERERESDLIEGRTTESGPPQREPSSSPSHFSEVSLLVKLDIVQKRRHGSNLRQDTGIPASEETVAMVSLRLVGILRICGTPGKILLTCNPAANIFALDNCI</sequence>
<evidence type="ECO:0000313" key="3">
    <source>
        <dbReference type="Proteomes" id="UP000324091"/>
    </source>
</evidence>
<feature type="compositionally biased region" description="Low complexity" evidence="1">
    <location>
        <begin position="44"/>
        <end position="54"/>
    </location>
</feature>
<reference evidence="2 3" key="1">
    <citation type="submission" date="2019-04" db="EMBL/GenBank/DDBJ databases">
        <title>Chromosome genome assembly for Takifugu flavidus.</title>
        <authorList>
            <person name="Xiao S."/>
        </authorList>
    </citation>
    <scope>NUCLEOTIDE SEQUENCE [LARGE SCALE GENOMIC DNA]</scope>
    <source>
        <strain evidence="2">HTHZ2018</strain>
        <tissue evidence="2">Muscle</tissue>
    </source>
</reference>
<name>A0A5C6NPP4_9TELE</name>
<comment type="caution">
    <text evidence="2">The sequence shown here is derived from an EMBL/GenBank/DDBJ whole genome shotgun (WGS) entry which is preliminary data.</text>
</comment>
<dbReference type="AlphaFoldDB" id="A0A5C6NPP4"/>
<dbReference type="EMBL" id="RHFK02000011">
    <property type="protein sequence ID" value="TWW68659.1"/>
    <property type="molecule type" value="Genomic_DNA"/>
</dbReference>
<evidence type="ECO:0000256" key="1">
    <source>
        <dbReference type="SAM" id="MobiDB-lite"/>
    </source>
</evidence>
<evidence type="ECO:0000313" key="2">
    <source>
        <dbReference type="EMBL" id="TWW68659.1"/>
    </source>
</evidence>
<keyword evidence="3" id="KW-1185">Reference proteome</keyword>
<dbReference type="Proteomes" id="UP000324091">
    <property type="component" value="Chromosome 19"/>
</dbReference>
<feature type="region of interest" description="Disordered" evidence="1">
    <location>
        <begin position="1"/>
        <end position="54"/>
    </location>
</feature>
<feature type="compositionally biased region" description="Basic and acidic residues" evidence="1">
    <location>
        <begin position="15"/>
        <end position="35"/>
    </location>
</feature>
<proteinExistence type="predicted"/>
<accession>A0A5C6NPP4</accession>
<organism evidence="2 3">
    <name type="scientific">Takifugu flavidus</name>
    <name type="common">sansaifugu</name>
    <dbReference type="NCBI Taxonomy" id="433684"/>
    <lineage>
        <taxon>Eukaryota</taxon>
        <taxon>Metazoa</taxon>
        <taxon>Chordata</taxon>
        <taxon>Craniata</taxon>
        <taxon>Vertebrata</taxon>
        <taxon>Euteleostomi</taxon>
        <taxon>Actinopterygii</taxon>
        <taxon>Neopterygii</taxon>
        <taxon>Teleostei</taxon>
        <taxon>Neoteleostei</taxon>
        <taxon>Acanthomorphata</taxon>
        <taxon>Eupercaria</taxon>
        <taxon>Tetraodontiformes</taxon>
        <taxon>Tetradontoidea</taxon>
        <taxon>Tetraodontidae</taxon>
        <taxon>Takifugu</taxon>
    </lineage>
</organism>
<protein>
    <submittedName>
        <fullName evidence="2">Uncharacterized protein</fullName>
    </submittedName>
</protein>